<dbReference type="GO" id="GO:0005886">
    <property type="term" value="C:plasma membrane"/>
    <property type="evidence" value="ECO:0007669"/>
    <property type="project" value="TreeGrafter"/>
</dbReference>
<dbReference type="GO" id="GO:0008658">
    <property type="term" value="F:penicillin binding"/>
    <property type="evidence" value="ECO:0007669"/>
    <property type="project" value="InterPro"/>
</dbReference>
<dbReference type="Pfam" id="PF00905">
    <property type="entry name" value="Transpeptidase"/>
    <property type="match status" value="1"/>
</dbReference>
<accession>A0A2J0KSW6</accession>
<dbReference type="InterPro" id="IPR001460">
    <property type="entry name" value="PCN-bd_Tpept"/>
</dbReference>
<keyword evidence="3 4" id="KW-0472">Membrane</keyword>
<dbReference type="Gene3D" id="3.40.710.10">
    <property type="entry name" value="DD-peptidase/beta-lactamase superfamily"/>
    <property type="match status" value="1"/>
</dbReference>
<dbReference type="GO" id="GO:0071555">
    <property type="term" value="P:cell wall organization"/>
    <property type="evidence" value="ECO:0007669"/>
    <property type="project" value="TreeGrafter"/>
</dbReference>
<keyword evidence="4" id="KW-0812">Transmembrane</keyword>
<evidence type="ECO:0000259" key="6">
    <source>
        <dbReference type="Pfam" id="PF03717"/>
    </source>
</evidence>
<dbReference type="AlphaFoldDB" id="A0A2J0KSW6"/>
<keyword evidence="2" id="KW-0121">Carboxypeptidase</keyword>
<evidence type="ECO:0000313" key="8">
    <source>
        <dbReference type="Proteomes" id="UP000230052"/>
    </source>
</evidence>
<evidence type="ECO:0000256" key="3">
    <source>
        <dbReference type="ARBA" id="ARBA00023136"/>
    </source>
</evidence>
<dbReference type="Gene3D" id="3.90.1310.10">
    <property type="entry name" value="Penicillin-binding protein 2a (Domain 2)"/>
    <property type="match status" value="1"/>
</dbReference>
<dbReference type="GO" id="GO:0004180">
    <property type="term" value="F:carboxypeptidase activity"/>
    <property type="evidence" value="ECO:0007669"/>
    <property type="project" value="UniProtKB-KW"/>
</dbReference>
<dbReference type="Pfam" id="PF03717">
    <property type="entry name" value="PBP_dimer"/>
    <property type="match status" value="1"/>
</dbReference>
<feature type="domain" description="Penicillin-binding protein dimerisation" evidence="6">
    <location>
        <begin position="56"/>
        <end position="199"/>
    </location>
</feature>
<organism evidence="7 8">
    <name type="scientific">Candidatus Aquitaenariimonas noxiae</name>
    <dbReference type="NCBI Taxonomy" id="1974741"/>
    <lineage>
        <taxon>Bacteria</taxon>
        <taxon>Pseudomonadati</taxon>
        <taxon>Candidatus Omnitrophota</taxon>
        <taxon>Candidatus Aquitaenariimonas</taxon>
    </lineage>
</organism>
<dbReference type="SUPFAM" id="SSF56601">
    <property type="entry name" value="beta-lactamase/transpeptidase-like"/>
    <property type="match status" value="1"/>
</dbReference>
<dbReference type="Gene3D" id="3.30.450.330">
    <property type="match status" value="1"/>
</dbReference>
<dbReference type="InterPro" id="IPR005311">
    <property type="entry name" value="PBP_dimer"/>
</dbReference>
<dbReference type="PANTHER" id="PTHR30627">
    <property type="entry name" value="PEPTIDOGLYCAN D,D-TRANSPEPTIDASE"/>
    <property type="match status" value="1"/>
</dbReference>
<comment type="caution">
    <text evidence="7">The sequence shown here is derived from an EMBL/GenBank/DDBJ whole genome shotgun (WGS) entry which is preliminary data.</text>
</comment>
<protein>
    <recommendedName>
        <fullName evidence="9">Penicillin-binding protein</fullName>
    </recommendedName>
</protein>
<keyword evidence="2" id="KW-0378">Hydrolase</keyword>
<dbReference type="InterPro" id="IPR036138">
    <property type="entry name" value="PBP_dimer_sf"/>
</dbReference>
<feature type="transmembrane region" description="Helical" evidence="4">
    <location>
        <begin position="12"/>
        <end position="32"/>
    </location>
</feature>
<evidence type="ECO:0000256" key="1">
    <source>
        <dbReference type="ARBA" id="ARBA00004370"/>
    </source>
</evidence>
<reference evidence="7 8" key="1">
    <citation type="submission" date="2017-09" db="EMBL/GenBank/DDBJ databases">
        <title>Depth-based differentiation of microbial function through sediment-hosted aquifers and enrichment of novel symbionts in the deep terrestrial subsurface.</title>
        <authorList>
            <person name="Probst A.J."/>
            <person name="Ladd B."/>
            <person name="Jarett J.K."/>
            <person name="Geller-Mcgrath D.E."/>
            <person name="Sieber C.M."/>
            <person name="Emerson J.B."/>
            <person name="Anantharaman K."/>
            <person name="Thomas B.C."/>
            <person name="Malmstrom R."/>
            <person name="Stieglmeier M."/>
            <person name="Klingl A."/>
            <person name="Woyke T."/>
            <person name="Ryan C.M."/>
            <person name="Banfield J.F."/>
        </authorList>
    </citation>
    <scope>NUCLEOTIDE SEQUENCE [LARGE SCALE GENOMIC DNA]</scope>
    <source>
        <strain evidence="7">CG07_land_8_20_14_0_80_42_15</strain>
    </source>
</reference>
<gene>
    <name evidence="7" type="ORF">COS99_04675</name>
</gene>
<comment type="subcellular location">
    <subcellularLocation>
        <location evidence="1">Membrane</location>
    </subcellularLocation>
</comment>
<name>A0A2J0KSW6_9BACT</name>
<sequence length="568" mass="63632">MQTASVCSKSRIYKVFLFFVIIFVLFTSRLVYIQFISSQLLAKKANRQYSYPLVLSPKRGDIYDNNMRRLACSLRVESLYAIPPYVKDKNETASALSAILKLDRRLILERLNRKKSFIWVKRKLSDAEVEKIKSLDIEGLGLLKEYKRFYPNAALASHVLGFVDIDNQGLEGLELFYDGYLKGENGWKQVVRDAKGRELVSKEKRVLPPQNGYNLILTIDEIIQHITETTLDDAWRKSRAKSAMAIVMDPKSGRILALANRPTFNPNFFGNVNSEQRRDRAITDYFEPGSAFKIVTASAALNEQLVRFGDVFFCENGSWKISGHMLHDHQPHGNLTFKEVIEKSSNIGTVKVALRLKEKALYEYIEKFKFGTPTGVDLPGEVSGILRPLAQWSKFSISSIPMGQEIGVTAMQMTAALSIIANGGLYYHPTIAKEIQDEKGQLIKSFEPAPSERVISEETAAKMRQILQGVVDSGTGKMAKPKSYTAGGKTGTAQKIEPSGVYSHSKFMASFIGFAPAEDPQIVICVFIDEPRSIYYGGVVAAPVFKDIAEESLKYLELEKNGILEAKK</sequence>
<feature type="domain" description="Penicillin-binding protein transpeptidase" evidence="5">
    <location>
        <begin position="244"/>
        <end position="549"/>
    </location>
</feature>
<dbReference type="InterPro" id="IPR050515">
    <property type="entry name" value="Beta-lactam/transpept"/>
</dbReference>
<dbReference type="Proteomes" id="UP000230052">
    <property type="component" value="Unassembled WGS sequence"/>
</dbReference>
<dbReference type="SUPFAM" id="SSF56519">
    <property type="entry name" value="Penicillin binding protein dimerisation domain"/>
    <property type="match status" value="1"/>
</dbReference>
<dbReference type="InterPro" id="IPR012338">
    <property type="entry name" value="Beta-lactam/transpept-like"/>
</dbReference>
<dbReference type="Gene3D" id="1.10.150.770">
    <property type="match status" value="1"/>
</dbReference>
<evidence type="ECO:0000256" key="4">
    <source>
        <dbReference type="SAM" id="Phobius"/>
    </source>
</evidence>
<evidence type="ECO:0000256" key="2">
    <source>
        <dbReference type="ARBA" id="ARBA00022645"/>
    </source>
</evidence>
<evidence type="ECO:0000313" key="7">
    <source>
        <dbReference type="EMBL" id="PIU41611.1"/>
    </source>
</evidence>
<evidence type="ECO:0008006" key="9">
    <source>
        <dbReference type="Google" id="ProtNLM"/>
    </source>
</evidence>
<keyword evidence="2" id="KW-0645">Protease</keyword>
<evidence type="ECO:0000259" key="5">
    <source>
        <dbReference type="Pfam" id="PF00905"/>
    </source>
</evidence>
<dbReference type="EMBL" id="PEWV01000042">
    <property type="protein sequence ID" value="PIU41611.1"/>
    <property type="molecule type" value="Genomic_DNA"/>
</dbReference>
<keyword evidence="4" id="KW-1133">Transmembrane helix</keyword>
<dbReference type="PANTHER" id="PTHR30627:SF1">
    <property type="entry name" value="PEPTIDOGLYCAN D,D-TRANSPEPTIDASE FTSI"/>
    <property type="match status" value="1"/>
</dbReference>
<proteinExistence type="predicted"/>